<dbReference type="Proteomes" id="UP000093898">
    <property type="component" value="Unassembled WGS sequence"/>
</dbReference>
<dbReference type="Pfam" id="PF24240">
    <property type="entry name" value="DUF7448"/>
    <property type="match status" value="1"/>
</dbReference>
<reference evidence="2 3" key="1">
    <citation type="submission" date="2016-06" db="EMBL/GenBank/DDBJ databases">
        <authorList>
            <person name="Kjaerup R.B."/>
            <person name="Dalgaard T.S."/>
            <person name="Juul-Madsen H.R."/>
        </authorList>
    </citation>
    <scope>NUCLEOTIDE SEQUENCE [LARGE SCALE GENOMIC DNA]</scope>
    <source>
        <strain evidence="2 3">1127319.6</strain>
    </source>
</reference>
<evidence type="ECO:0000313" key="2">
    <source>
        <dbReference type="EMBL" id="OBJ40261.1"/>
    </source>
</evidence>
<organism evidence="2 3">
    <name type="scientific">Mycolicibacterium mucogenicum</name>
    <name type="common">Mycobacterium mucogenicum</name>
    <dbReference type="NCBI Taxonomy" id="56689"/>
    <lineage>
        <taxon>Bacteria</taxon>
        <taxon>Bacillati</taxon>
        <taxon>Actinomycetota</taxon>
        <taxon>Actinomycetes</taxon>
        <taxon>Mycobacteriales</taxon>
        <taxon>Mycobacteriaceae</taxon>
        <taxon>Mycolicibacterium</taxon>
    </lineage>
</organism>
<dbReference type="EMBL" id="LZLC01000160">
    <property type="protein sequence ID" value="OBJ40261.1"/>
    <property type="molecule type" value="Genomic_DNA"/>
</dbReference>
<accession>A0A1A3GY12</accession>
<feature type="domain" description="DUF7448" evidence="1">
    <location>
        <begin position="8"/>
        <end position="116"/>
    </location>
</feature>
<dbReference type="RefSeq" id="WP_064982410.1">
    <property type="nucleotide sequence ID" value="NZ_LZLC01000160.1"/>
</dbReference>
<sequence>MSWYIKKEEIVGKKVLGVYISEEYLVLETDQGRVAFDVEGDCCSYSYFYDIVGADKLIANGPIVEVNELDLSEQNHDANYESIAVYGYEFVSEHPVWGEQTTVVSFRNASNGYYGGWMQMVHSPDRLNVNELQPVTGEFYEVEGR</sequence>
<comment type="caution">
    <text evidence="2">The sequence shown here is derived from an EMBL/GenBank/DDBJ whole genome shotgun (WGS) entry which is preliminary data.</text>
</comment>
<evidence type="ECO:0000259" key="1">
    <source>
        <dbReference type="Pfam" id="PF24240"/>
    </source>
</evidence>
<evidence type="ECO:0000313" key="3">
    <source>
        <dbReference type="Proteomes" id="UP000093898"/>
    </source>
</evidence>
<protein>
    <recommendedName>
        <fullName evidence="1">DUF7448 domain-containing protein</fullName>
    </recommendedName>
</protein>
<proteinExistence type="predicted"/>
<gene>
    <name evidence="2" type="ORF">A5630_25255</name>
</gene>
<dbReference type="AlphaFoldDB" id="A0A1A3GY12"/>
<name>A0A1A3GY12_MYCMU</name>
<dbReference type="InterPro" id="IPR055871">
    <property type="entry name" value="DUF7448"/>
</dbReference>